<evidence type="ECO:0000256" key="2">
    <source>
        <dbReference type="ARBA" id="ARBA00023136"/>
    </source>
</evidence>
<dbReference type="InterPro" id="IPR050330">
    <property type="entry name" value="Bact_OuterMem_StrucFunc"/>
</dbReference>
<evidence type="ECO:0000259" key="6">
    <source>
        <dbReference type="PROSITE" id="PS51123"/>
    </source>
</evidence>
<evidence type="ECO:0000313" key="8">
    <source>
        <dbReference type="Proteomes" id="UP000500961"/>
    </source>
</evidence>
<keyword evidence="8" id="KW-1185">Reference proteome</keyword>
<dbReference type="InterPro" id="IPR006664">
    <property type="entry name" value="OMP_bac"/>
</dbReference>
<dbReference type="Proteomes" id="UP000500961">
    <property type="component" value="Chromosome"/>
</dbReference>
<feature type="region of interest" description="Disordered" evidence="5">
    <location>
        <begin position="770"/>
        <end position="790"/>
    </location>
</feature>
<keyword evidence="3" id="KW-0998">Cell outer membrane</keyword>
<dbReference type="Gene3D" id="3.30.1330.60">
    <property type="entry name" value="OmpA-like domain"/>
    <property type="match status" value="1"/>
</dbReference>
<dbReference type="GO" id="GO:0009279">
    <property type="term" value="C:cell outer membrane"/>
    <property type="evidence" value="ECO:0007669"/>
    <property type="project" value="UniProtKB-SubCell"/>
</dbReference>
<keyword evidence="2 4" id="KW-0472">Membrane</keyword>
<dbReference type="KEGG" id="ttz:FHG85_02095"/>
<evidence type="ECO:0000256" key="3">
    <source>
        <dbReference type="ARBA" id="ARBA00023237"/>
    </source>
</evidence>
<dbReference type="SUPFAM" id="SSF103088">
    <property type="entry name" value="OmpA-like"/>
    <property type="match status" value="1"/>
</dbReference>
<dbReference type="Pfam" id="PF07676">
    <property type="entry name" value="PD40"/>
    <property type="match status" value="1"/>
</dbReference>
<dbReference type="InterPro" id="IPR011659">
    <property type="entry name" value="WD40"/>
</dbReference>
<reference evidence="7 8" key="1">
    <citation type="submission" date="2019-07" db="EMBL/GenBank/DDBJ databases">
        <title>Thalassofilum flectens gen. nov., sp. nov., a novel moderate thermophilic anaerobe from a shallow sea hot spring in Kunashir Island (Russia), representing a new family in the order Bacteroidales, and proposal of Thalassofilacea fam. nov.</title>
        <authorList>
            <person name="Kochetkova T.V."/>
            <person name="Podosokorskaya O.A."/>
            <person name="Novikov A."/>
            <person name="Elcheninov A.G."/>
            <person name="Toshchakov S.V."/>
            <person name="Kublanov I.V."/>
        </authorList>
    </citation>
    <scope>NUCLEOTIDE SEQUENCE [LARGE SCALE GENOMIC DNA]</scope>
    <source>
        <strain evidence="7 8">38-H</strain>
    </source>
</reference>
<name>A0A7D4CQ16_9BACT</name>
<dbReference type="PRINTS" id="PR01021">
    <property type="entry name" value="OMPADOMAIN"/>
</dbReference>
<evidence type="ECO:0000256" key="4">
    <source>
        <dbReference type="PROSITE-ProRule" id="PRU00473"/>
    </source>
</evidence>
<evidence type="ECO:0000256" key="5">
    <source>
        <dbReference type="SAM" id="MobiDB-lite"/>
    </source>
</evidence>
<feature type="domain" description="OmpA-like" evidence="6">
    <location>
        <begin position="688"/>
        <end position="802"/>
    </location>
</feature>
<dbReference type="AlphaFoldDB" id="A0A7D4CQ16"/>
<organism evidence="7 8">
    <name type="scientific">Tenuifilum thalassicum</name>
    <dbReference type="NCBI Taxonomy" id="2590900"/>
    <lineage>
        <taxon>Bacteria</taxon>
        <taxon>Pseudomonadati</taxon>
        <taxon>Bacteroidota</taxon>
        <taxon>Bacteroidia</taxon>
        <taxon>Bacteroidales</taxon>
        <taxon>Tenuifilaceae</taxon>
        <taxon>Tenuifilum</taxon>
    </lineage>
</organism>
<comment type="subcellular location">
    <subcellularLocation>
        <location evidence="1">Cell outer membrane</location>
    </subcellularLocation>
</comment>
<dbReference type="PANTHER" id="PTHR30329">
    <property type="entry name" value="STATOR ELEMENT OF FLAGELLAR MOTOR COMPLEX"/>
    <property type="match status" value="1"/>
</dbReference>
<dbReference type="PROSITE" id="PS51123">
    <property type="entry name" value="OMPA_2"/>
    <property type="match status" value="1"/>
</dbReference>
<dbReference type="InterPro" id="IPR006665">
    <property type="entry name" value="OmpA-like"/>
</dbReference>
<evidence type="ECO:0000256" key="1">
    <source>
        <dbReference type="ARBA" id="ARBA00004442"/>
    </source>
</evidence>
<dbReference type="PANTHER" id="PTHR30329:SF21">
    <property type="entry name" value="LIPOPROTEIN YIAD-RELATED"/>
    <property type="match status" value="1"/>
</dbReference>
<dbReference type="SUPFAM" id="SSF82171">
    <property type="entry name" value="DPP6 N-terminal domain-like"/>
    <property type="match status" value="1"/>
</dbReference>
<accession>A0A7D4CQ16</accession>
<dbReference type="InterPro" id="IPR036737">
    <property type="entry name" value="OmpA-like_sf"/>
</dbReference>
<proteinExistence type="predicted"/>
<dbReference type="Pfam" id="PF00691">
    <property type="entry name" value="OmpA"/>
    <property type="match status" value="1"/>
</dbReference>
<dbReference type="PRINTS" id="PR01023">
    <property type="entry name" value="NAFLGMOTY"/>
</dbReference>
<gene>
    <name evidence="7" type="ORF">FHG85_02095</name>
</gene>
<dbReference type="EMBL" id="CP041345">
    <property type="protein sequence ID" value="QKG79105.1"/>
    <property type="molecule type" value="Genomic_DNA"/>
</dbReference>
<protein>
    <submittedName>
        <fullName evidence="7">OmpA family protein</fullName>
    </submittedName>
</protein>
<sequence length="802" mass="90225">MKKSISPLNFLKLNKMKRNHLNRIIIFLLVSACSFNLGAQTSFKPQKLGEAINSNFAEINPILHPDGKTLFFTRVNHPENHFGGVDSQDIWYTVLNEDGTWSKAKRLPNTVNIGRYNAIFGILEDGKTFIINGHFSENGKQWLDRGLSVIERLDDSTWSKPVPLMVRGLRRMNRGLTTTAYMTPDGKYLLLSFSKKAGGKNHKIYLSEKTDNGYSKPQKLKIGVGKKCESYEAPFLSKDGNALYFGCKINKGYNIYMSNRTDENSFLNWSSPLPLNDTINTPAWENYYKLNAKESWAYYCSAEGEGGKSEIMRVKIYEEFPYVKFSGLVMNKFDESLMLADTNYTINVTGGEPSKLTIDKASASYELLLPFGKKYTVAPELQNWVGVTDTVDLTSVKEYAEINKNLFLEPIPVVSISGKVINTRTGIPINPEMKFKVLVNGQENDSVKYEKEIAKYRMTLPLGEKYILKLQLPNFVAKADTVDVTSAKYFTEKQVDFYATSVPWVLVKGVALDNVTFTPITGTKNAKLLINGKVADSINIDPVTGEFKVRLPFGKKYKTSVSSSNYKPLENELDLTGYVEYTEVKHEVFAERKDANMAILSGKIINLKTGQPLDSNIPVKLKVNGTETRGFKYDSTKASYTLKLPVGATYDILPSVKNFYNKYEQVDLRRVRKGSRIARNFYVTPIEVGQTVNIDFIYFDTGKSTLKPQSFRSLNALVEFLNEYPNVIVEIGGHTDNTGSLALNMRLSKARAEAVAEYLISMGIPRERITSKGYGPSKPKASNRTSRGRAQNRRVEFTIVGI</sequence>
<dbReference type="CDD" id="cd07185">
    <property type="entry name" value="OmpA_C-like"/>
    <property type="match status" value="1"/>
</dbReference>
<evidence type="ECO:0000313" key="7">
    <source>
        <dbReference type="EMBL" id="QKG79105.1"/>
    </source>
</evidence>